<dbReference type="PROSITE" id="PS00108">
    <property type="entry name" value="PROTEIN_KINASE_ST"/>
    <property type="match status" value="1"/>
</dbReference>
<keyword evidence="7" id="KW-0472">Membrane</keyword>
<comment type="subcellular location">
    <subcellularLocation>
        <location evidence="1">Secreted</location>
    </subcellularLocation>
</comment>
<dbReference type="SUPFAM" id="SSF48647">
    <property type="entry name" value="Fungal elicitin"/>
    <property type="match status" value="1"/>
</dbReference>
<dbReference type="InterPro" id="IPR000719">
    <property type="entry name" value="Prot_kinase_dom"/>
</dbReference>
<dbReference type="GO" id="GO:0005524">
    <property type="term" value="F:ATP binding"/>
    <property type="evidence" value="ECO:0007669"/>
    <property type="project" value="InterPro"/>
</dbReference>
<dbReference type="PANTHER" id="PTHR44329">
    <property type="entry name" value="SERINE/THREONINE-PROTEIN KINASE TNNI3K-RELATED"/>
    <property type="match status" value="1"/>
</dbReference>
<dbReference type="PANTHER" id="PTHR44329:SF214">
    <property type="entry name" value="PROTEIN KINASE DOMAIN-CONTAINING PROTEIN"/>
    <property type="match status" value="1"/>
</dbReference>
<dbReference type="InterPro" id="IPR051681">
    <property type="entry name" value="Ser/Thr_Kinases-Pseudokinases"/>
</dbReference>
<comment type="similarity">
    <text evidence="2">Belongs to the elicitin family.</text>
</comment>
<protein>
    <recommendedName>
        <fullName evidence="8">Protein kinase domain-containing protein</fullName>
    </recommendedName>
</protein>
<keyword evidence="5" id="KW-1015">Disulfide bond</keyword>
<dbReference type="Gene3D" id="1.10.510.10">
    <property type="entry name" value="Transferase(Phosphotransferase) domain 1"/>
    <property type="match status" value="1"/>
</dbReference>
<evidence type="ECO:0000256" key="7">
    <source>
        <dbReference type="SAM" id="Phobius"/>
    </source>
</evidence>
<dbReference type="Gene3D" id="1.10.239.10">
    <property type="entry name" value="Elicitin domain"/>
    <property type="match status" value="1"/>
</dbReference>
<sequence>MSASRAAGSQCPESVQKAMFDFKPQQTCALDSGGYSFYVITTPPSKAQLRKICDSDECEQTVAKLAETEQMDCVTTGGFHLYEDIITPIVTECEFENVAIPQGGSTVSSDGEENESTPASAIIPGDLNSEAIVNATKAIVDKIASGPTSDPPPGSASNAAVAKPEEGGGPVGPIAISVAVVAILAIGWFVYKRRKSQRSSNQKGHDNGDEEEAQADGAYNGIGKTPVSRNVKSNMTAVTTISTGAGTSSRHYGAGGSTGDSLSGDIAGGLWNDPIITAIRVPMEKVVMRDLISRGGFGEVYRGMYKEKEVAIKRLLPERRKDVVQINSFLAEVKLMAAMDHERIVQFVGVAWDSLSDLCVLSEYMSGGDLRTALARLDKDGEPTGFTVDKIRIGLHVAHALTYLHSLQPVVVHRDLKSKNILLSESFDAKLTDFGVSRERADSTMTAGVGSSLWMAPEVMMGQRYDEKADIFSFGVVLSELDSHRLPYSHAKEPGTGRKIPETAVLQMVALGRLKIEFSDAADPEIAELALACVSLEPENRPTAPEVLYRLNQLVRSHGGFV</sequence>
<dbReference type="Gene3D" id="3.30.200.20">
    <property type="entry name" value="Phosphorylase Kinase, domain 1"/>
    <property type="match status" value="1"/>
</dbReference>
<feature type="region of interest" description="Disordered" evidence="6">
    <location>
        <begin position="102"/>
        <end position="125"/>
    </location>
</feature>
<dbReference type="InterPro" id="IPR002200">
    <property type="entry name" value="Elicitin"/>
</dbReference>
<dbReference type="InterPro" id="IPR036470">
    <property type="entry name" value="Elicitin_sf"/>
</dbReference>
<evidence type="ECO:0000313" key="10">
    <source>
        <dbReference type="Proteomes" id="UP000794436"/>
    </source>
</evidence>
<feature type="region of interest" description="Disordered" evidence="6">
    <location>
        <begin position="143"/>
        <end position="166"/>
    </location>
</feature>
<proteinExistence type="inferred from homology"/>
<keyword evidence="10" id="KW-1185">Reference proteome</keyword>
<dbReference type="OrthoDB" id="166708at2759"/>
<keyword evidence="7" id="KW-1133">Transmembrane helix</keyword>
<dbReference type="Proteomes" id="UP000794436">
    <property type="component" value="Unassembled WGS sequence"/>
</dbReference>
<dbReference type="Pfam" id="PF00069">
    <property type="entry name" value="Pkinase"/>
    <property type="match status" value="1"/>
</dbReference>
<evidence type="ECO:0000256" key="6">
    <source>
        <dbReference type="SAM" id="MobiDB-lite"/>
    </source>
</evidence>
<dbReference type="SMART" id="SM00220">
    <property type="entry name" value="S_TKc"/>
    <property type="match status" value="1"/>
</dbReference>
<evidence type="ECO:0000256" key="1">
    <source>
        <dbReference type="ARBA" id="ARBA00004613"/>
    </source>
</evidence>
<feature type="region of interest" description="Disordered" evidence="6">
    <location>
        <begin position="195"/>
        <end position="230"/>
    </location>
</feature>
<dbReference type="SMART" id="SM01187">
    <property type="entry name" value="Elicitin"/>
    <property type="match status" value="1"/>
</dbReference>
<dbReference type="GO" id="GO:0052040">
    <property type="term" value="P:symbiont-mediated perturbation of host programmed cell death"/>
    <property type="evidence" value="ECO:0007669"/>
    <property type="project" value="UniProtKB-KW"/>
</dbReference>
<name>A0A8K1FN10_PYTOL</name>
<comment type="caution">
    <text evidence="9">The sequence shown here is derived from an EMBL/GenBank/DDBJ whole genome shotgun (WGS) entry which is preliminary data.</text>
</comment>
<accession>A0A8K1FN10</accession>
<evidence type="ECO:0000256" key="5">
    <source>
        <dbReference type="ARBA" id="ARBA00023157"/>
    </source>
</evidence>
<dbReference type="SUPFAM" id="SSF56112">
    <property type="entry name" value="Protein kinase-like (PK-like)"/>
    <property type="match status" value="1"/>
</dbReference>
<dbReference type="EMBL" id="SPLM01000006">
    <property type="protein sequence ID" value="TMW66839.1"/>
    <property type="molecule type" value="Genomic_DNA"/>
</dbReference>
<dbReference type="GO" id="GO:0005576">
    <property type="term" value="C:extracellular region"/>
    <property type="evidence" value="ECO:0007669"/>
    <property type="project" value="UniProtKB-SubCell"/>
</dbReference>
<dbReference type="InterPro" id="IPR011009">
    <property type="entry name" value="Kinase-like_dom_sf"/>
</dbReference>
<evidence type="ECO:0000313" key="9">
    <source>
        <dbReference type="EMBL" id="TMW66839.1"/>
    </source>
</evidence>
<dbReference type="AlphaFoldDB" id="A0A8K1FN10"/>
<feature type="transmembrane region" description="Helical" evidence="7">
    <location>
        <begin position="171"/>
        <end position="191"/>
    </location>
</feature>
<dbReference type="InterPro" id="IPR008271">
    <property type="entry name" value="Ser/Thr_kinase_AS"/>
</dbReference>
<evidence type="ECO:0000256" key="3">
    <source>
        <dbReference type="ARBA" id="ARBA00022525"/>
    </source>
</evidence>
<keyword evidence="3" id="KW-0964">Secreted</keyword>
<evidence type="ECO:0000256" key="4">
    <source>
        <dbReference type="ARBA" id="ARBA00022978"/>
    </source>
</evidence>
<gene>
    <name evidence="9" type="ORF">Poli38472_011955</name>
</gene>
<dbReference type="GO" id="GO:0004674">
    <property type="term" value="F:protein serine/threonine kinase activity"/>
    <property type="evidence" value="ECO:0007669"/>
    <property type="project" value="TreeGrafter"/>
</dbReference>
<reference evidence="9" key="1">
    <citation type="submission" date="2019-03" db="EMBL/GenBank/DDBJ databases">
        <title>Long read genome sequence of the mycoparasitic Pythium oligandrum ATCC 38472 isolated from sugarbeet rhizosphere.</title>
        <authorList>
            <person name="Gaulin E."/>
        </authorList>
    </citation>
    <scope>NUCLEOTIDE SEQUENCE</scope>
    <source>
        <strain evidence="9">ATCC 38472_TT</strain>
    </source>
</reference>
<dbReference type="PROSITE" id="PS50011">
    <property type="entry name" value="PROTEIN_KINASE_DOM"/>
    <property type="match status" value="1"/>
</dbReference>
<keyword evidence="4" id="KW-0928">Hypersensitive response elicitation</keyword>
<evidence type="ECO:0000256" key="2">
    <source>
        <dbReference type="ARBA" id="ARBA00009544"/>
    </source>
</evidence>
<dbReference type="Pfam" id="PF00964">
    <property type="entry name" value="Elicitin"/>
    <property type="match status" value="1"/>
</dbReference>
<keyword evidence="7" id="KW-0812">Transmembrane</keyword>
<feature type="domain" description="Protein kinase" evidence="8">
    <location>
        <begin position="286"/>
        <end position="561"/>
    </location>
</feature>
<evidence type="ECO:0000259" key="8">
    <source>
        <dbReference type="PROSITE" id="PS50011"/>
    </source>
</evidence>
<organism evidence="9 10">
    <name type="scientific">Pythium oligandrum</name>
    <name type="common">Mycoparasitic fungus</name>
    <dbReference type="NCBI Taxonomy" id="41045"/>
    <lineage>
        <taxon>Eukaryota</taxon>
        <taxon>Sar</taxon>
        <taxon>Stramenopiles</taxon>
        <taxon>Oomycota</taxon>
        <taxon>Peronosporomycetes</taxon>
        <taxon>Pythiales</taxon>
        <taxon>Pythiaceae</taxon>
        <taxon>Pythium</taxon>
    </lineage>
</organism>